<keyword evidence="1" id="KW-1133">Transmembrane helix</keyword>
<accession>A0A8S0RCD2</accession>
<feature type="transmembrane region" description="Helical" evidence="1">
    <location>
        <begin position="12"/>
        <end position="30"/>
    </location>
</feature>
<feature type="transmembrane region" description="Helical" evidence="1">
    <location>
        <begin position="164"/>
        <end position="183"/>
    </location>
</feature>
<protein>
    <submittedName>
        <fullName evidence="2">Probable S-acyltransferase 22</fullName>
    </submittedName>
</protein>
<organism evidence="2 3">
    <name type="scientific">Olea europaea subsp. europaea</name>
    <dbReference type="NCBI Taxonomy" id="158383"/>
    <lineage>
        <taxon>Eukaryota</taxon>
        <taxon>Viridiplantae</taxon>
        <taxon>Streptophyta</taxon>
        <taxon>Embryophyta</taxon>
        <taxon>Tracheophyta</taxon>
        <taxon>Spermatophyta</taxon>
        <taxon>Magnoliopsida</taxon>
        <taxon>eudicotyledons</taxon>
        <taxon>Gunneridae</taxon>
        <taxon>Pentapetalae</taxon>
        <taxon>asterids</taxon>
        <taxon>lamiids</taxon>
        <taxon>Lamiales</taxon>
        <taxon>Oleaceae</taxon>
        <taxon>Oleeae</taxon>
        <taxon>Olea</taxon>
    </lineage>
</organism>
<name>A0A8S0RCD2_OLEEU</name>
<keyword evidence="1" id="KW-0472">Membrane</keyword>
<dbReference type="Proteomes" id="UP000594638">
    <property type="component" value="Unassembled WGS sequence"/>
</dbReference>
<gene>
    <name evidence="2" type="ORF">OLEA9_A012796</name>
</gene>
<feature type="transmembrane region" description="Helical" evidence="1">
    <location>
        <begin position="42"/>
        <end position="66"/>
    </location>
</feature>
<evidence type="ECO:0000313" key="2">
    <source>
        <dbReference type="EMBL" id="CAA2976595.1"/>
    </source>
</evidence>
<reference evidence="2 3" key="1">
    <citation type="submission" date="2019-12" db="EMBL/GenBank/DDBJ databases">
        <authorList>
            <person name="Alioto T."/>
            <person name="Alioto T."/>
            <person name="Gomez Garrido J."/>
        </authorList>
    </citation>
    <scope>NUCLEOTIDE SEQUENCE [LARGE SCALE GENOMIC DNA]</scope>
</reference>
<dbReference type="OrthoDB" id="1937127at2759"/>
<dbReference type="AlphaFoldDB" id="A0A8S0RCD2"/>
<feature type="transmembrane region" description="Helical" evidence="1">
    <location>
        <begin position="135"/>
        <end position="158"/>
    </location>
</feature>
<evidence type="ECO:0000313" key="3">
    <source>
        <dbReference type="Proteomes" id="UP000594638"/>
    </source>
</evidence>
<keyword evidence="1" id="KW-0812">Transmembrane</keyword>
<evidence type="ECO:0000256" key="1">
    <source>
        <dbReference type="SAM" id="Phobius"/>
    </source>
</evidence>
<comment type="caution">
    <text evidence="2">The sequence shown here is derived from an EMBL/GenBank/DDBJ whole genome shotgun (WGS) entry which is preliminary data.</text>
</comment>
<dbReference type="Gramene" id="OE9A012796T2">
    <property type="protein sequence ID" value="OE9A012796C2"/>
    <property type="gene ID" value="OE9A012796"/>
</dbReference>
<sequence length="188" mass="21240">MDGSFPTIHSRLYVSLVYRFGVLLLILQIQESLGSSFTLVPFVIMVAVSTTLAMIATLPLAQLSFFHILPIKKGISTYNYIIALREQEQEGVVGQQSPQMSMASSLTGLSSASSFNTFHRAAWCTPPRLFVEDHVYLMLPYFFEGVEFIFSLMCILYNSLVYPSVSPINHSLSFLLIIVYDWVKFFNI</sequence>
<proteinExistence type="predicted"/>
<keyword evidence="3" id="KW-1185">Reference proteome</keyword>
<dbReference type="EMBL" id="CACTIH010002485">
    <property type="protein sequence ID" value="CAA2976595.1"/>
    <property type="molecule type" value="Genomic_DNA"/>
</dbReference>